<dbReference type="AlphaFoldDB" id="A0A6P1ZK08"/>
<dbReference type="Proteomes" id="UP000434052">
    <property type="component" value="Unassembled WGS sequence"/>
</dbReference>
<reference evidence="2 3" key="1">
    <citation type="submission" date="2018-06" db="EMBL/GenBank/DDBJ databases">
        <title>Complete genome of Desulfovibrio marinus P48SEP.</title>
        <authorList>
            <person name="Crispim J.S."/>
            <person name="Vidigal P.M.P."/>
            <person name="Silva L.C.F."/>
            <person name="Araujo L.C."/>
            <person name="Laguardia C.N."/>
            <person name="Dias R.S."/>
            <person name="Sousa M.P."/>
            <person name="Paula S.O."/>
            <person name="Silva C."/>
        </authorList>
    </citation>
    <scope>NUCLEOTIDE SEQUENCE [LARGE SCALE GENOMIC DNA]</scope>
    <source>
        <strain evidence="2 3">P48SEP</strain>
    </source>
</reference>
<dbReference type="EMBL" id="QMIF01000002">
    <property type="protein sequence ID" value="TVM35922.1"/>
    <property type="molecule type" value="Genomic_DNA"/>
</dbReference>
<name>A0A6P1ZK08_9BACT</name>
<proteinExistence type="predicted"/>
<dbReference type="OrthoDB" id="127805at2"/>
<accession>A0A6P1ZK08</accession>
<dbReference type="Pfam" id="PF08874">
    <property type="entry name" value="DUF1835"/>
    <property type="match status" value="1"/>
</dbReference>
<gene>
    <name evidence="2" type="ORF">DQK91_04515</name>
</gene>
<dbReference type="InterPro" id="IPR014973">
    <property type="entry name" value="DUF1835"/>
</dbReference>
<feature type="domain" description="DUF1835" evidence="1">
    <location>
        <begin position="31"/>
        <end position="119"/>
    </location>
</feature>
<evidence type="ECO:0000259" key="1">
    <source>
        <dbReference type="Pfam" id="PF08874"/>
    </source>
</evidence>
<sequence length="327" mass="36632">MPPIRAEALMPRVLHIRCGSDIREAIAGLGGDFLEFSDPICQGPVPGGVDFDAYLESRVAYLADTVGAGERDALRARLQAEYEGLGRAGEYDAAILWFEHDLYDQALLIRALSWMQEKAAMPGDLRMVRPDAFLEREGFRGLGQLTPQELAGLEETAAPVTPQQLECAVRAWRIYSGDDPQAVLELARDENLPLPYLALALRRHLEELPWTGSGLSLTERLILQSLQDGAGTPAEAFRRILNGADWQPFWGDALFWPVVRRLAEAPEPALAGYAGEWEPVSLTEYGRALLEERVDWLQNNSPNRWWGGVDLDARPVRWNQRTQFIEE</sequence>
<evidence type="ECO:0000313" key="2">
    <source>
        <dbReference type="EMBL" id="TVM35922.1"/>
    </source>
</evidence>
<evidence type="ECO:0000313" key="3">
    <source>
        <dbReference type="Proteomes" id="UP000434052"/>
    </source>
</evidence>
<protein>
    <recommendedName>
        <fullName evidence="1">DUF1835 domain-containing protein</fullName>
    </recommendedName>
</protein>
<comment type="caution">
    <text evidence="2">The sequence shown here is derived from an EMBL/GenBank/DDBJ whole genome shotgun (WGS) entry which is preliminary data.</text>
</comment>
<organism evidence="2 3">
    <name type="scientific">Oceanidesulfovibrio marinus</name>
    <dbReference type="NCBI Taxonomy" id="370038"/>
    <lineage>
        <taxon>Bacteria</taxon>
        <taxon>Pseudomonadati</taxon>
        <taxon>Thermodesulfobacteriota</taxon>
        <taxon>Desulfovibrionia</taxon>
        <taxon>Desulfovibrionales</taxon>
        <taxon>Desulfovibrionaceae</taxon>
        <taxon>Oceanidesulfovibrio</taxon>
    </lineage>
</organism>